<dbReference type="InterPro" id="IPR010255">
    <property type="entry name" value="Haem_peroxidase_sf"/>
</dbReference>
<dbReference type="PRINTS" id="PR00457">
    <property type="entry name" value="ANPEROXIDASE"/>
</dbReference>
<dbReference type="EMBL" id="JARBDR010000723">
    <property type="protein sequence ID" value="KAJ8307773.1"/>
    <property type="molecule type" value="Genomic_DNA"/>
</dbReference>
<evidence type="ECO:0000313" key="1">
    <source>
        <dbReference type="EMBL" id="KAJ8307773.1"/>
    </source>
</evidence>
<comment type="caution">
    <text evidence="1">The sequence shown here is derived from an EMBL/GenBank/DDBJ whole genome shotgun (WGS) entry which is preliminary data.</text>
</comment>
<keyword evidence="2" id="KW-1185">Reference proteome</keyword>
<dbReference type="Pfam" id="PF03098">
    <property type="entry name" value="An_peroxidase"/>
    <property type="match status" value="1"/>
</dbReference>
<dbReference type="Proteomes" id="UP001217089">
    <property type="component" value="Unassembled WGS sequence"/>
</dbReference>
<accession>A0ABQ9ERE0</accession>
<gene>
    <name evidence="1" type="ORF">KUTeg_014675</name>
</gene>
<reference evidence="1 2" key="1">
    <citation type="submission" date="2022-12" db="EMBL/GenBank/DDBJ databases">
        <title>Chromosome-level genome of Tegillarca granosa.</title>
        <authorList>
            <person name="Kim J."/>
        </authorList>
    </citation>
    <scope>NUCLEOTIDE SEQUENCE [LARGE SCALE GENOMIC DNA]</scope>
    <source>
        <strain evidence="1">Teg-2019</strain>
        <tissue evidence="1">Adductor muscle</tissue>
    </source>
</reference>
<evidence type="ECO:0000313" key="2">
    <source>
        <dbReference type="Proteomes" id="UP001217089"/>
    </source>
</evidence>
<name>A0ABQ9ERE0_TEGGR</name>
<evidence type="ECO:0008006" key="3">
    <source>
        <dbReference type="Google" id="ProtNLM"/>
    </source>
</evidence>
<proteinExistence type="predicted"/>
<dbReference type="InterPro" id="IPR019791">
    <property type="entry name" value="Haem_peroxidase_animal"/>
</dbReference>
<dbReference type="PANTHER" id="PTHR11475:SF58">
    <property type="entry name" value="PEROXIDASIN"/>
    <property type="match status" value="1"/>
</dbReference>
<dbReference type="Gene3D" id="1.10.640.10">
    <property type="entry name" value="Haem peroxidase domain superfamily, animal type"/>
    <property type="match status" value="1"/>
</dbReference>
<dbReference type="SUPFAM" id="SSF48113">
    <property type="entry name" value="Heme-dependent peroxidases"/>
    <property type="match status" value="1"/>
</dbReference>
<dbReference type="PANTHER" id="PTHR11475">
    <property type="entry name" value="OXIDASE/PEROXIDASE"/>
    <property type="match status" value="1"/>
</dbReference>
<dbReference type="PROSITE" id="PS50292">
    <property type="entry name" value="PEROXIDASE_3"/>
    <property type="match status" value="1"/>
</dbReference>
<sequence length="229" mass="26703">MTESMPSSRDGRPNVVPSLGTTHTLLMREHNRIAKILSRINPHWDDETIYQEVRKIISAVLQHITYNEYLPLILGDYYMDKFGLRSKKSGYNEVYNQNVDPGTSNAFGAAAFRFGHSQIPKIQGFLRYETRQRLDVLLEETFHRPKFIQADDGRGILERGVHDMLFLKDHVSLDLGAINIQRGRDHGIPSYNKWRKWCHLPVAQNFYNHYTGLVDHTRHSARLLRKAYR</sequence>
<organism evidence="1 2">
    <name type="scientific">Tegillarca granosa</name>
    <name type="common">Malaysian cockle</name>
    <name type="synonym">Anadara granosa</name>
    <dbReference type="NCBI Taxonomy" id="220873"/>
    <lineage>
        <taxon>Eukaryota</taxon>
        <taxon>Metazoa</taxon>
        <taxon>Spiralia</taxon>
        <taxon>Lophotrochozoa</taxon>
        <taxon>Mollusca</taxon>
        <taxon>Bivalvia</taxon>
        <taxon>Autobranchia</taxon>
        <taxon>Pteriomorphia</taxon>
        <taxon>Arcoida</taxon>
        <taxon>Arcoidea</taxon>
        <taxon>Arcidae</taxon>
        <taxon>Tegillarca</taxon>
    </lineage>
</organism>
<protein>
    <recommendedName>
        <fullName evidence="3">Peroxidase</fullName>
    </recommendedName>
</protein>
<dbReference type="InterPro" id="IPR037120">
    <property type="entry name" value="Haem_peroxidase_sf_animal"/>
</dbReference>